<evidence type="ECO:0000313" key="3">
    <source>
        <dbReference type="WBParaSite" id="TASK_0000049301-mRNA-1"/>
    </source>
</evidence>
<protein>
    <submittedName>
        <fullName evidence="3">PK_Tyr_Ser-Thr domain-containing protein</fullName>
    </submittedName>
</protein>
<name>A0A0R3VTD6_TAEAS</name>
<dbReference type="Proteomes" id="UP000282613">
    <property type="component" value="Unassembled WGS sequence"/>
</dbReference>
<dbReference type="WBParaSite" id="TASK_0000049301-mRNA-1">
    <property type="protein sequence ID" value="TASK_0000049301-mRNA-1"/>
    <property type="gene ID" value="TASK_0000049301"/>
</dbReference>
<proteinExistence type="predicted"/>
<dbReference type="EMBL" id="UYRS01000063">
    <property type="protein sequence ID" value="VDK21084.1"/>
    <property type="molecule type" value="Genomic_DNA"/>
</dbReference>
<keyword evidence="2" id="KW-1185">Reference proteome</keyword>
<gene>
    <name evidence="1" type="ORF">TASK_LOCUS494</name>
</gene>
<evidence type="ECO:0000313" key="2">
    <source>
        <dbReference type="Proteomes" id="UP000282613"/>
    </source>
</evidence>
<organism evidence="3">
    <name type="scientific">Taenia asiatica</name>
    <name type="common">Asian tapeworm</name>
    <dbReference type="NCBI Taxonomy" id="60517"/>
    <lineage>
        <taxon>Eukaryota</taxon>
        <taxon>Metazoa</taxon>
        <taxon>Spiralia</taxon>
        <taxon>Lophotrochozoa</taxon>
        <taxon>Platyhelminthes</taxon>
        <taxon>Cestoda</taxon>
        <taxon>Eucestoda</taxon>
        <taxon>Cyclophyllidea</taxon>
        <taxon>Taeniidae</taxon>
        <taxon>Taenia</taxon>
    </lineage>
</organism>
<reference evidence="3" key="1">
    <citation type="submission" date="2017-02" db="UniProtKB">
        <authorList>
            <consortium name="WormBaseParasite"/>
        </authorList>
    </citation>
    <scope>IDENTIFICATION</scope>
</reference>
<dbReference type="AlphaFoldDB" id="A0A0R3VTD6"/>
<reference evidence="1 2" key="2">
    <citation type="submission" date="2018-11" db="EMBL/GenBank/DDBJ databases">
        <authorList>
            <consortium name="Pathogen Informatics"/>
        </authorList>
    </citation>
    <scope>NUCLEOTIDE SEQUENCE [LARGE SCALE GENOMIC DNA]</scope>
</reference>
<sequence length="104" mass="11297">MPTSATIRFVCRTGDKLRFKFLQCSSGRAKIDYVKMLASLVQITASIGTCLPESMVRIGMTDCTGYVASMMSVGEVSAVWQLVRRGVFVDTDINVLVVEALAAL</sequence>
<accession>A0A0R3VTD6</accession>
<evidence type="ECO:0000313" key="1">
    <source>
        <dbReference type="EMBL" id="VDK21084.1"/>
    </source>
</evidence>